<dbReference type="SUPFAM" id="SSF47391">
    <property type="entry name" value="Dimerization-anchoring domain of cAMP-dependent PK regulatory subunit"/>
    <property type="match status" value="1"/>
</dbReference>
<evidence type="ECO:0000313" key="4">
    <source>
        <dbReference type="EMBL" id="KAF8569626.1"/>
    </source>
</evidence>
<dbReference type="PRINTS" id="PR00094">
    <property type="entry name" value="ADENYLTKNASE"/>
</dbReference>
<dbReference type="InterPro" id="IPR027417">
    <property type="entry name" value="P-loop_NTPase"/>
</dbReference>
<evidence type="ECO:0008006" key="6">
    <source>
        <dbReference type="Google" id="ProtNLM"/>
    </source>
</evidence>
<dbReference type="Proteomes" id="UP000699462">
    <property type="component" value="Unassembled WGS sequence"/>
</dbReference>
<dbReference type="Pfam" id="PF00406">
    <property type="entry name" value="ADK"/>
    <property type="match status" value="2"/>
</dbReference>
<sequence length="817" mass="91632">MISFAMDVKKVTMTPTETKEYLTKNKIPQLFECLMTGLMYHRPADYVNYLQECLEKIKRQDSGGVRWDLFLETRPTSPTALASKKATDLTSKYDPLPGLDLLKAQIRSDASVICVLGGPGVNKTSYSQGLIGHYPTFVHLCMGDLLRNRIKLEAQRGGSKWTNSVEQINAGELLPHEMVVESLIWSLNKHPEASGFIVDGFPRTQQQYEELKNQIGLENLACVFLIDAAEDFCRKQLKERSTSDEFWKDQEPKAIDNRICLFKLQTLPMCKCIDADGKLRVVDGEIKPEHIARDMRTVCEYVLSGKVTGPATRPAPGSILDRPLAKVSQGMMGCPGQPPVFNIPRIVPTFVDKGRVADLHTCPVILLFGGPGSGRTEQAQALCEQLPGLKHFNVTEFLRKRVLDHNEGDDQKDWDVVARRVHSSDPPMTKDRIIPEYWDVQVDILRQEFDNVAEDAKAVIIEGFPNDVNQLNTFNQHIGGADLVILLDCEESTLQKRLLKRYARLSRTEDEETMALHRIIFFKHCTLPVIRHYDERSILVTIPGDRDQELVLNDVVTVVEYFLGKQETQGNNSAVPIFGSRSNSVVINELLKEQLVNNPSRDGVDKADQNLLEATDAEVSALIPNDNKIKDIEDAAENQNASAESRFIFLVGEPGCGKTTQGRKVAEQFGYVYRSCKEFESKPLTIKDIMRKAIFGESDRYKGVVIDDFPSTVDGELTVDDELPFNHIVLAFSKASENQPMVENEDFEKQTGANTDFQREDSLELTQSTDSIPAGKQTLTSTNIHKVDASQTIEATFSDICSILENYALTTTPVEQH</sequence>
<dbReference type="Gene3D" id="3.40.50.300">
    <property type="entry name" value="P-loop containing nucleotide triphosphate hydrolases"/>
    <property type="match status" value="3"/>
</dbReference>
<keyword evidence="5" id="KW-1185">Reference proteome</keyword>
<keyword evidence="1" id="KW-0808">Transferase</keyword>
<dbReference type="PANTHER" id="PTHR23359">
    <property type="entry name" value="NUCLEOTIDE KINASE"/>
    <property type="match status" value="1"/>
</dbReference>
<dbReference type="AlphaFoldDB" id="A0A8T0DQN5"/>
<dbReference type="InterPro" id="IPR033690">
    <property type="entry name" value="Adenylat_kinase_CS"/>
</dbReference>
<reference evidence="4 5" key="1">
    <citation type="submission" date="2019-07" db="EMBL/GenBank/DDBJ databases">
        <title>Annotation for the trematode Paragonimus westermani.</title>
        <authorList>
            <person name="Choi Y.-J."/>
        </authorList>
    </citation>
    <scope>NUCLEOTIDE SEQUENCE [LARGE SCALE GENOMIC DNA]</scope>
    <source>
        <strain evidence="4">180907_Pwestermani</strain>
    </source>
</reference>
<dbReference type="CDD" id="cd22978">
    <property type="entry name" value="DD_AK5"/>
    <property type="match status" value="1"/>
</dbReference>
<organism evidence="4 5">
    <name type="scientific">Paragonimus westermani</name>
    <dbReference type="NCBI Taxonomy" id="34504"/>
    <lineage>
        <taxon>Eukaryota</taxon>
        <taxon>Metazoa</taxon>
        <taxon>Spiralia</taxon>
        <taxon>Lophotrochozoa</taxon>
        <taxon>Platyhelminthes</taxon>
        <taxon>Trematoda</taxon>
        <taxon>Digenea</taxon>
        <taxon>Plagiorchiida</taxon>
        <taxon>Troglotremata</taxon>
        <taxon>Troglotrematidae</taxon>
        <taxon>Paragonimus</taxon>
    </lineage>
</organism>
<dbReference type="GO" id="GO:0006139">
    <property type="term" value="P:nucleobase-containing compound metabolic process"/>
    <property type="evidence" value="ECO:0007669"/>
    <property type="project" value="InterPro"/>
</dbReference>
<dbReference type="CDD" id="cd01428">
    <property type="entry name" value="ADK"/>
    <property type="match status" value="1"/>
</dbReference>
<dbReference type="EMBL" id="JTDF01001719">
    <property type="protein sequence ID" value="KAF8569626.1"/>
    <property type="molecule type" value="Genomic_DNA"/>
</dbReference>
<accession>A0A8T0DQN5</accession>
<keyword evidence="2" id="KW-0547">Nucleotide-binding</keyword>
<evidence type="ECO:0000313" key="5">
    <source>
        <dbReference type="Proteomes" id="UP000699462"/>
    </source>
</evidence>
<name>A0A8T0DQN5_9TREM</name>
<dbReference type="GO" id="GO:0005524">
    <property type="term" value="F:ATP binding"/>
    <property type="evidence" value="ECO:0007669"/>
    <property type="project" value="InterPro"/>
</dbReference>
<dbReference type="OrthoDB" id="6436361at2759"/>
<gene>
    <name evidence="4" type="ORF">P879_06102</name>
</gene>
<comment type="caution">
    <text evidence="4">The sequence shown here is derived from an EMBL/GenBank/DDBJ whole genome shotgun (WGS) entry which is preliminary data.</text>
</comment>
<evidence type="ECO:0000256" key="3">
    <source>
        <dbReference type="ARBA" id="ARBA00022777"/>
    </source>
</evidence>
<evidence type="ECO:0000256" key="1">
    <source>
        <dbReference type="ARBA" id="ARBA00022679"/>
    </source>
</evidence>
<dbReference type="GO" id="GO:0019205">
    <property type="term" value="F:nucleobase-containing compound kinase activity"/>
    <property type="evidence" value="ECO:0007669"/>
    <property type="project" value="InterPro"/>
</dbReference>
<dbReference type="PROSITE" id="PS00113">
    <property type="entry name" value="ADENYLATE_KINASE"/>
    <property type="match status" value="1"/>
</dbReference>
<protein>
    <recommendedName>
        <fullName evidence="6">Adenylate kinase</fullName>
    </recommendedName>
</protein>
<keyword evidence="3" id="KW-0418">Kinase</keyword>
<proteinExistence type="predicted"/>
<evidence type="ECO:0000256" key="2">
    <source>
        <dbReference type="ARBA" id="ARBA00022741"/>
    </source>
</evidence>
<dbReference type="SUPFAM" id="SSF52540">
    <property type="entry name" value="P-loop containing nucleoside triphosphate hydrolases"/>
    <property type="match status" value="3"/>
</dbReference>
<dbReference type="InterPro" id="IPR000850">
    <property type="entry name" value="Adenylat/UMP-CMP_kin"/>
</dbReference>